<accession>A0A0X8HVI0</accession>
<evidence type="ECO:0000313" key="4">
    <source>
        <dbReference type="EMBL" id="AMD22194.1"/>
    </source>
</evidence>
<dbReference type="InterPro" id="IPR057379">
    <property type="entry name" value="PH_SPO71"/>
</dbReference>
<dbReference type="RefSeq" id="XP_017989190.1">
    <property type="nucleotide sequence ID" value="XM_018133647.1"/>
</dbReference>
<dbReference type="Pfam" id="PF15404">
    <property type="entry name" value="PH_4"/>
    <property type="match status" value="1"/>
</dbReference>
<name>A0A0X8HVI0_9SACH</name>
<reference evidence="4 5" key="1">
    <citation type="submission" date="2016-01" db="EMBL/GenBank/DDBJ databases">
        <title>Genome sequence of the yeast Holleya sinecauda.</title>
        <authorList>
            <person name="Dietrich F.S."/>
        </authorList>
    </citation>
    <scope>NUCLEOTIDE SEQUENCE [LARGE SCALE GENOMIC DNA]</scope>
    <source>
        <strain evidence="4 5">ATCC 58844</strain>
    </source>
</reference>
<evidence type="ECO:0000256" key="1">
    <source>
        <dbReference type="SAM" id="MobiDB-lite"/>
    </source>
</evidence>
<sequence length="1212" mass="138150">MDPKWDQLKPVVLDESEFIKYYYDQIATLINVEKDINDPKFKEFVIPKHSFTAIQLATVPPSEISLSARCVLLGGIPELWYTQHANHIQKVMSKIVPRRNKGKIRYVYPAQQPRYNRNRHALRPKKGGVSPKSASYSPDQLSSLAVEMQESGLPSQLLTKKTDCTTGIVTGAVSTGQIVEVGSRLMSPDEKAPFEICTNNLQNLNLAYANSCQPNNILAIPPKANSVPTVKFDTANSPLQYTDDIMNLLLRLKYAGSGASTVNGDGTSVYCSAEDCLNPTPDDKDKSTSTEVLSHSSSVLTKETSHANEGEKSRRLKNDLMLDYIRDNEALTRHSSKTSVVKFDLVTGKQGEKATDRSPEVELKLLKPEPEKLPIPKAQEVLSSCLTWDEPLKGSCGISNRAKRLFSYEWNQVKSIESDFKNKYFSRYRRGQVVKMEKMLVLVKSAVSVTYPPTTFSDVEPIDTRVYGRWKEYIVAARATGNPEFPIYIQFFDKRNALKIEKCRNAAKSMDFTLTESCSVGFYNYLDRTIYILKPDDKLERDAKEGTLNEKGQAYKPLKIYILRCSTIKSSGKWFTFLKESVGVKIIPDAVDIRIPQMKLSLSISLPVHALQEMREKASQEEYELRILQLPNGYRVVPNPILRYMGLVIRDMLLDAGYKDVVKQWESENIPMGFGWKRYDMLEWILGDQIDALYGSLFLTSSHILEYRPMVGYPRKVTLGNGVEMKEPAPIEGFLAICLPRNQDRLKDPFTNRYIKLKYMFTCNGVLFYTRAMKGMPPLPTLNMSGMNGKTFRLNNLQEIVESISDIYEHNPYPLDSNNHISWLNSELQAEEFDELDDFALQSARRRLTQIIQSECAIDLTQVETISTLDVKEACGIAKSINLWNTSNNDFWNIEQSLDETVKSIIVINMKSGSSMKLLAPSVNAANEWIKRLNDLSLYWTYRLQKDQEVMWETKMVNLKMLRIQEQNEYNILGNTPKWVTERGVANDAIYNISSHAVLRPLILQGILCQKPRKHSVFKKCYVVLIHGYIILFECSKRSFTGSAYVKVGYSHHATVPIEDCYIYSGNITSHDLLGRDREFNSLNPGNKALPRVYLDGWKSLEDEPYRCFTLWFGTKNTHSKSCKLPKKPNPALGPDNSNQLLDDALDYQDQLSISEIAKIPAEHVQLINRVCLTGKSMVFMARSRQERDLWVYKIHCELERIKHGGEYNDYK</sequence>
<dbReference type="OrthoDB" id="5579281at2759"/>
<feature type="domain" description="PH" evidence="2">
    <location>
        <begin position="729"/>
        <end position="940"/>
    </location>
</feature>
<dbReference type="PANTHER" id="PTHR28076">
    <property type="entry name" value="SPORULATION-SPECIFIC PROTEIN 71"/>
    <property type="match status" value="1"/>
</dbReference>
<dbReference type="InterPro" id="IPR001849">
    <property type="entry name" value="PH_domain"/>
</dbReference>
<feature type="compositionally biased region" description="Low complexity" evidence="1">
    <location>
        <begin position="289"/>
        <end position="301"/>
    </location>
</feature>
<gene>
    <name evidence="4" type="ORF">AW171_hschr74218</name>
</gene>
<dbReference type="SMART" id="SM01316">
    <property type="entry name" value="Spo7_2_N"/>
    <property type="match status" value="1"/>
</dbReference>
<dbReference type="AlphaFoldDB" id="A0A0X8HVI0"/>
<organism evidence="4 5">
    <name type="scientific">Eremothecium sinecaudum</name>
    <dbReference type="NCBI Taxonomy" id="45286"/>
    <lineage>
        <taxon>Eukaryota</taxon>
        <taxon>Fungi</taxon>
        <taxon>Dikarya</taxon>
        <taxon>Ascomycota</taxon>
        <taxon>Saccharomycotina</taxon>
        <taxon>Saccharomycetes</taxon>
        <taxon>Saccharomycetales</taxon>
        <taxon>Saccharomycetaceae</taxon>
        <taxon>Eremothecium</taxon>
    </lineage>
</organism>
<dbReference type="Pfam" id="PF23207">
    <property type="entry name" value="PH_SPO71"/>
    <property type="match status" value="1"/>
</dbReference>
<feature type="region of interest" description="Disordered" evidence="1">
    <location>
        <begin position="279"/>
        <end position="313"/>
    </location>
</feature>
<dbReference type="Proteomes" id="UP000243052">
    <property type="component" value="Chromosome vii"/>
</dbReference>
<dbReference type="Pfam" id="PF15407">
    <property type="entry name" value="Spo7_2_N"/>
    <property type="match status" value="1"/>
</dbReference>
<evidence type="ECO:0000313" key="5">
    <source>
        <dbReference type="Proteomes" id="UP000243052"/>
    </source>
</evidence>
<dbReference type="EMBL" id="CP014247">
    <property type="protein sequence ID" value="AMD22194.1"/>
    <property type="molecule type" value="Genomic_DNA"/>
</dbReference>
<dbReference type="InterPro" id="IPR039486">
    <property type="entry name" value="Mug56/Spo71_PH"/>
</dbReference>
<keyword evidence="5" id="KW-1185">Reference proteome</keyword>
<dbReference type="STRING" id="45286.A0A0X8HVI0"/>
<dbReference type="GeneID" id="28725537"/>
<dbReference type="GO" id="GO:1902657">
    <property type="term" value="P:protein localization to prospore membrane"/>
    <property type="evidence" value="ECO:0007669"/>
    <property type="project" value="InterPro"/>
</dbReference>
<evidence type="ECO:0000259" key="3">
    <source>
        <dbReference type="SMART" id="SM01316"/>
    </source>
</evidence>
<feature type="domain" description="Sporulation-specific protein 71 N-terminal" evidence="3">
    <location>
        <begin position="42"/>
        <end position="108"/>
    </location>
</feature>
<feature type="domain" description="PH" evidence="2">
    <location>
        <begin position="1002"/>
        <end position="1202"/>
    </location>
</feature>
<dbReference type="SMART" id="SM00233">
    <property type="entry name" value="PH"/>
    <property type="match status" value="2"/>
</dbReference>
<evidence type="ECO:0000259" key="2">
    <source>
        <dbReference type="SMART" id="SM00233"/>
    </source>
</evidence>
<feature type="compositionally biased region" description="Basic and acidic residues" evidence="1">
    <location>
        <begin position="303"/>
        <end position="313"/>
    </location>
</feature>
<dbReference type="PANTHER" id="PTHR28076:SF1">
    <property type="entry name" value="PROSPORE MEMBRANE ADAPTER PROTEIN SPO71"/>
    <property type="match status" value="1"/>
</dbReference>
<protein>
    <submittedName>
        <fullName evidence="4">HGL146Cp</fullName>
    </submittedName>
</protein>
<dbReference type="InterPro" id="IPR040345">
    <property type="entry name" value="Mug56/Spo71"/>
</dbReference>
<dbReference type="GO" id="GO:0005628">
    <property type="term" value="C:prospore membrane"/>
    <property type="evidence" value="ECO:0007669"/>
    <property type="project" value="TreeGrafter"/>
</dbReference>
<dbReference type="InterPro" id="IPR029217">
    <property type="entry name" value="Spo7_2_N"/>
</dbReference>
<dbReference type="SUPFAM" id="SSF50729">
    <property type="entry name" value="PH domain-like"/>
    <property type="match status" value="1"/>
</dbReference>
<proteinExistence type="predicted"/>